<evidence type="ECO:0000256" key="9">
    <source>
        <dbReference type="SAM" id="MobiDB-lite"/>
    </source>
</evidence>
<dbReference type="OrthoDB" id="552194at2759"/>
<dbReference type="PANTHER" id="PTHR12162">
    <property type="entry name" value="NIBRIN-RELATED"/>
    <property type="match status" value="1"/>
</dbReference>
<evidence type="ECO:0000256" key="1">
    <source>
        <dbReference type="ARBA" id="ARBA00004123"/>
    </source>
</evidence>
<feature type="compositionally biased region" description="Polar residues" evidence="9">
    <location>
        <begin position="453"/>
        <end position="471"/>
    </location>
</feature>
<proteinExistence type="inferred from homology"/>
<dbReference type="GO" id="GO:0000724">
    <property type="term" value="P:double-strand break repair via homologous recombination"/>
    <property type="evidence" value="ECO:0007669"/>
    <property type="project" value="TreeGrafter"/>
</dbReference>
<dbReference type="InterPro" id="IPR036420">
    <property type="entry name" value="BRCT_dom_sf"/>
</dbReference>
<evidence type="ECO:0000313" key="12">
    <source>
        <dbReference type="Proteomes" id="UP000198287"/>
    </source>
</evidence>
<dbReference type="Pfam" id="PF16508">
    <property type="entry name" value="NIBRIN_BRCT_II"/>
    <property type="match status" value="1"/>
</dbReference>
<dbReference type="CDD" id="cd22667">
    <property type="entry name" value="FHA_NBN"/>
    <property type="match status" value="1"/>
</dbReference>
<feature type="region of interest" description="Disordered" evidence="9">
    <location>
        <begin position="328"/>
        <end position="419"/>
    </location>
</feature>
<comment type="similarity">
    <text evidence="8">Belongs to the Nibrin family.</text>
</comment>
<evidence type="ECO:0000256" key="2">
    <source>
        <dbReference type="ARBA" id="ARBA00004286"/>
    </source>
</evidence>
<feature type="compositionally biased region" description="Basic and acidic residues" evidence="9">
    <location>
        <begin position="679"/>
        <end position="700"/>
    </location>
</feature>
<dbReference type="SMART" id="SM00240">
    <property type="entry name" value="FHA"/>
    <property type="match status" value="1"/>
</dbReference>
<dbReference type="InterPro" id="IPR040227">
    <property type="entry name" value="Nibrin-rel"/>
</dbReference>
<evidence type="ECO:0000259" key="10">
    <source>
        <dbReference type="PROSITE" id="PS50006"/>
    </source>
</evidence>
<dbReference type="SUPFAM" id="SSF52113">
    <property type="entry name" value="BRCT domain"/>
    <property type="match status" value="1"/>
</dbReference>
<feature type="compositionally biased region" description="Polar residues" evidence="9">
    <location>
        <begin position="657"/>
        <end position="666"/>
    </location>
</feature>
<dbReference type="FunFam" id="2.60.200.20:FF:000017">
    <property type="entry name" value="Nibrin"/>
    <property type="match status" value="1"/>
</dbReference>
<dbReference type="GO" id="GO:0030870">
    <property type="term" value="C:Mre11 complex"/>
    <property type="evidence" value="ECO:0007669"/>
    <property type="project" value="InterPro"/>
</dbReference>
<keyword evidence="4" id="KW-0227">DNA damage</keyword>
<evidence type="ECO:0000256" key="3">
    <source>
        <dbReference type="ARBA" id="ARBA00022454"/>
    </source>
</evidence>
<comment type="caution">
    <text evidence="11">The sequence shown here is derived from an EMBL/GenBank/DDBJ whole genome shotgun (WGS) entry which is preliminary data.</text>
</comment>
<evidence type="ECO:0000256" key="7">
    <source>
        <dbReference type="ARBA" id="ARBA00023306"/>
    </source>
</evidence>
<keyword evidence="3" id="KW-0158">Chromosome</keyword>
<feature type="compositionally biased region" description="Basic and acidic residues" evidence="9">
    <location>
        <begin position="560"/>
        <end position="594"/>
    </location>
</feature>
<feature type="region of interest" description="Disordered" evidence="9">
    <location>
        <begin position="440"/>
        <end position="594"/>
    </location>
</feature>
<keyword evidence="5" id="KW-0234">DNA repair</keyword>
<feature type="compositionally biased region" description="Basic and acidic residues" evidence="9">
    <location>
        <begin position="373"/>
        <end position="411"/>
    </location>
</feature>
<feature type="region of interest" description="Disordered" evidence="9">
    <location>
        <begin position="633"/>
        <end position="798"/>
    </location>
</feature>
<evidence type="ECO:0000256" key="8">
    <source>
        <dbReference type="ARBA" id="ARBA00044757"/>
    </source>
</evidence>
<feature type="compositionally biased region" description="Low complexity" evidence="9">
    <location>
        <begin position="638"/>
        <end position="654"/>
    </location>
</feature>
<dbReference type="AlphaFoldDB" id="A0A226ER60"/>
<dbReference type="Gene3D" id="3.40.50.10190">
    <property type="entry name" value="BRCT domain"/>
    <property type="match status" value="1"/>
</dbReference>
<dbReference type="InterPro" id="IPR008984">
    <property type="entry name" value="SMAD_FHA_dom_sf"/>
</dbReference>
<feature type="domain" description="FHA" evidence="10">
    <location>
        <begin position="17"/>
        <end position="79"/>
    </location>
</feature>
<feature type="compositionally biased region" description="Acidic residues" evidence="9">
    <location>
        <begin position="785"/>
        <end position="798"/>
    </location>
</feature>
<sequence length="798" mass="88980">MLKIICTSSEKPRQFVLTVGKKYKVGRKDCSIDFPDDQSISRHHAEIVVEHPMANMTDPLLTPTVVVTDVGSKFGTFVNDGIEKKSKMAMREGLNLSPGDRFKFGLQWNEYRIEYTPLIASVSGCKGDELHKLKTTIMTLGGHLVPEWTSECNLLVMDDLELTAKAVCALLAAKHIVTPVYFQDLLMALKNNKRPPNPIDFLPPKGDMELNVDGTFEPITGRSKLFADKVFVFVGAKHFNRMSAAVEAGGGTAKLFTDVTIKDLLKDNYILMKPSDTQNIISDSKAKSTIAMYQKTKRLIHDSELGLAALYLNANWHCNPYHEFNDNETLPKLPQTQNLDKNPVLVPPTQDMETQLSDTTKSNRRNVVEETILEDKAPGRNPKVKTERTTESEPPSKKRPAEESLPRTAREKRLRQAAAPRGLSSIFGFSDDEDDDEEIIIPDSPPPPKTYSIMESSMQGTQEPDNLNTSDIAHPPPRSPDMFESHPPVFKSPERRATRSSARTSPQVAVIEPVVAPTSPVSSRSTGRNKRKIDVSPETSPVKIEPQSGNKKQKSSKKQSKVDSENLVEKAEKLTIKSDIKDEEKNDGDDLPKPVEVLERLLKGPKIKPTLQVVNGKTILNFKQFKKVLPLGMQQNNASTASESSRSSRSSRLAGGTNVSNRSFQLTFEVFEYSPRPGGHKDADSDRGDRYNDYDDRNERQPPQIKRRVTRDTEPAEEVEQMDVSLPPSSNENPPDPRASRRTTRATKPELPPPKEEPPQKPSESGRASRSQTKKAIAITQVLISDDEDEAGDDLFQF</sequence>
<gene>
    <name evidence="11" type="ORF">Fcan01_04574</name>
</gene>
<evidence type="ECO:0000256" key="6">
    <source>
        <dbReference type="ARBA" id="ARBA00023242"/>
    </source>
</evidence>
<dbReference type="STRING" id="158441.A0A226ER60"/>
<keyword evidence="12" id="KW-1185">Reference proteome</keyword>
<dbReference type="GO" id="GO:0007095">
    <property type="term" value="P:mitotic G2 DNA damage checkpoint signaling"/>
    <property type="evidence" value="ECO:0007669"/>
    <property type="project" value="InterPro"/>
</dbReference>
<dbReference type="CDD" id="cd17741">
    <property type="entry name" value="BRCT_nibrin"/>
    <property type="match status" value="1"/>
</dbReference>
<dbReference type="Proteomes" id="UP000198287">
    <property type="component" value="Unassembled WGS sequence"/>
</dbReference>
<dbReference type="PROSITE" id="PS50006">
    <property type="entry name" value="FHA_DOMAIN"/>
    <property type="match status" value="1"/>
</dbReference>
<dbReference type="InterPro" id="IPR032429">
    <property type="entry name" value="Nibrin_BRCT2"/>
</dbReference>
<protein>
    <submittedName>
        <fullName evidence="11">Nibrin</fullName>
    </submittedName>
</protein>
<dbReference type="Pfam" id="PF00498">
    <property type="entry name" value="FHA"/>
    <property type="match status" value="1"/>
</dbReference>
<evidence type="ECO:0000256" key="4">
    <source>
        <dbReference type="ARBA" id="ARBA00022763"/>
    </source>
</evidence>
<comment type="subcellular location">
    <subcellularLocation>
        <location evidence="2">Chromosome</location>
    </subcellularLocation>
    <subcellularLocation>
        <location evidence="1">Nucleus</location>
    </subcellularLocation>
</comment>
<dbReference type="EMBL" id="LNIX01000002">
    <property type="protein sequence ID" value="OXA59688.1"/>
    <property type="molecule type" value="Genomic_DNA"/>
</dbReference>
<keyword evidence="7" id="KW-0131">Cell cycle</keyword>
<dbReference type="Gene3D" id="3.40.50.10980">
    <property type="entry name" value="Nibrin, BRCT2 domain"/>
    <property type="match status" value="1"/>
</dbReference>
<dbReference type="OMA" id="EREHTTH"/>
<dbReference type="PANTHER" id="PTHR12162:SF0">
    <property type="entry name" value="NIBRIN"/>
    <property type="match status" value="1"/>
</dbReference>
<evidence type="ECO:0000313" key="11">
    <source>
        <dbReference type="EMBL" id="OXA59688.1"/>
    </source>
</evidence>
<name>A0A226ER60_FOLCA</name>
<dbReference type="InterPro" id="IPR043014">
    <property type="entry name" value="Nibrin_BRCT2_sf"/>
</dbReference>
<dbReference type="InterPro" id="IPR000253">
    <property type="entry name" value="FHA_dom"/>
</dbReference>
<keyword evidence="6" id="KW-0539">Nucleus</keyword>
<dbReference type="SUPFAM" id="SSF49879">
    <property type="entry name" value="SMAD/FHA domain"/>
    <property type="match status" value="1"/>
</dbReference>
<feature type="compositionally biased region" description="Polar residues" evidence="9">
    <location>
        <begin position="351"/>
        <end position="360"/>
    </location>
</feature>
<reference evidence="11 12" key="1">
    <citation type="submission" date="2015-12" db="EMBL/GenBank/DDBJ databases">
        <title>The genome of Folsomia candida.</title>
        <authorList>
            <person name="Faddeeva A."/>
            <person name="Derks M.F."/>
            <person name="Anvar Y."/>
            <person name="Smit S."/>
            <person name="Van Straalen N."/>
            <person name="Roelofs D."/>
        </authorList>
    </citation>
    <scope>NUCLEOTIDE SEQUENCE [LARGE SCALE GENOMIC DNA]</scope>
    <source>
        <strain evidence="11 12">VU population</strain>
        <tissue evidence="11">Whole body</tissue>
    </source>
</reference>
<evidence type="ECO:0000256" key="5">
    <source>
        <dbReference type="ARBA" id="ARBA00023204"/>
    </source>
</evidence>
<dbReference type="GO" id="GO:0003684">
    <property type="term" value="F:damaged DNA binding"/>
    <property type="evidence" value="ECO:0007669"/>
    <property type="project" value="TreeGrafter"/>
</dbReference>
<dbReference type="Gene3D" id="2.60.200.20">
    <property type="match status" value="1"/>
</dbReference>
<dbReference type="GO" id="GO:0005694">
    <property type="term" value="C:chromosome"/>
    <property type="evidence" value="ECO:0007669"/>
    <property type="project" value="UniProtKB-SubCell"/>
</dbReference>
<organism evidence="11 12">
    <name type="scientific">Folsomia candida</name>
    <name type="common">Springtail</name>
    <dbReference type="NCBI Taxonomy" id="158441"/>
    <lineage>
        <taxon>Eukaryota</taxon>
        <taxon>Metazoa</taxon>
        <taxon>Ecdysozoa</taxon>
        <taxon>Arthropoda</taxon>
        <taxon>Hexapoda</taxon>
        <taxon>Collembola</taxon>
        <taxon>Entomobryomorpha</taxon>
        <taxon>Isotomoidea</taxon>
        <taxon>Isotomidae</taxon>
        <taxon>Proisotominae</taxon>
        <taxon>Folsomia</taxon>
    </lineage>
</organism>
<accession>A0A226ER60</accession>